<dbReference type="Proteomes" id="UP001172457">
    <property type="component" value="Chromosome 7"/>
</dbReference>
<evidence type="ECO:0000256" key="1">
    <source>
        <dbReference type="SAM" id="Phobius"/>
    </source>
</evidence>
<organism evidence="2 3">
    <name type="scientific">Centaurea solstitialis</name>
    <name type="common">yellow star-thistle</name>
    <dbReference type="NCBI Taxonomy" id="347529"/>
    <lineage>
        <taxon>Eukaryota</taxon>
        <taxon>Viridiplantae</taxon>
        <taxon>Streptophyta</taxon>
        <taxon>Embryophyta</taxon>
        <taxon>Tracheophyta</taxon>
        <taxon>Spermatophyta</taxon>
        <taxon>Magnoliopsida</taxon>
        <taxon>eudicotyledons</taxon>
        <taxon>Gunneridae</taxon>
        <taxon>Pentapetalae</taxon>
        <taxon>asterids</taxon>
        <taxon>campanulids</taxon>
        <taxon>Asterales</taxon>
        <taxon>Asteraceae</taxon>
        <taxon>Carduoideae</taxon>
        <taxon>Cardueae</taxon>
        <taxon>Centaureinae</taxon>
        <taxon>Centaurea</taxon>
    </lineage>
</organism>
<dbReference type="AlphaFoldDB" id="A0AA38WBA2"/>
<reference evidence="2" key="1">
    <citation type="submission" date="2023-03" db="EMBL/GenBank/DDBJ databases">
        <title>Chromosome-scale reference genome and RAD-based genetic map of yellow starthistle (Centaurea solstitialis) reveal putative structural variation and QTLs associated with invader traits.</title>
        <authorList>
            <person name="Reatini B."/>
            <person name="Cang F.A."/>
            <person name="Jiang Q."/>
            <person name="Mckibben M.T.W."/>
            <person name="Barker M.S."/>
            <person name="Rieseberg L.H."/>
            <person name="Dlugosch K.M."/>
        </authorList>
    </citation>
    <scope>NUCLEOTIDE SEQUENCE</scope>
    <source>
        <strain evidence="2">CAN-66</strain>
        <tissue evidence="2">Leaf</tissue>
    </source>
</reference>
<keyword evidence="1" id="KW-0812">Transmembrane</keyword>
<feature type="transmembrane region" description="Helical" evidence="1">
    <location>
        <begin position="56"/>
        <end position="75"/>
    </location>
</feature>
<keyword evidence="1" id="KW-0472">Membrane</keyword>
<keyword evidence="1" id="KW-1133">Transmembrane helix</keyword>
<accession>A0AA38WBA2</accession>
<evidence type="ECO:0000313" key="3">
    <source>
        <dbReference type="Proteomes" id="UP001172457"/>
    </source>
</evidence>
<gene>
    <name evidence="2" type="ORF">OSB04_028552</name>
</gene>
<protein>
    <submittedName>
        <fullName evidence="2">Uncharacterized protein</fullName>
    </submittedName>
</protein>
<comment type="caution">
    <text evidence="2">The sequence shown here is derived from an EMBL/GenBank/DDBJ whole genome shotgun (WGS) entry which is preliminary data.</text>
</comment>
<name>A0AA38WBA2_9ASTR</name>
<keyword evidence="3" id="KW-1185">Reference proteome</keyword>
<dbReference type="EMBL" id="JARYMX010000007">
    <property type="protein sequence ID" value="KAJ9542046.1"/>
    <property type="molecule type" value="Genomic_DNA"/>
</dbReference>
<evidence type="ECO:0000313" key="2">
    <source>
        <dbReference type="EMBL" id="KAJ9542046.1"/>
    </source>
</evidence>
<sequence length="168" mass="19725">MSSAMHKQNKIKRSDLVDQLRDHQVRSKFNWASVSYFSSNANPPPSYSRYRFSFRLIHMVLVPFYWCNLVNLLVYKDGHDDVCTMGTFDPSFYCFFGRFIIFNTLEAHYNPSYHHIGTALMFEDNQASKIEQEKQAKNASSFINVETFHLRYANFNHSLPYPDLFLPG</sequence>
<proteinExistence type="predicted"/>